<keyword evidence="3" id="KW-1185">Reference proteome</keyword>
<reference evidence="2 3" key="2">
    <citation type="journal article" date="2012" name="Stand. Genomic Sci.">
        <title>Complete genome sequence of the sulfate-reducing firmicute Desulfotomaculum ruminis type strain (DL(T)).</title>
        <authorList>
            <person name="Spring S."/>
            <person name="Visser M."/>
            <person name="Lu M."/>
            <person name="Copeland A."/>
            <person name="Lapidus A."/>
            <person name="Lucas S."/>
            <person name="Cheng J.F."/>
            <person name="Han C."/>
            <person name="Tapia R."/>
            <person name="Goodwin L.A."/>
            <person name="Pitluck S."/>
            <person name="Ivanova N."/>
            <person name="Land M."/>
            <person name="Hauser L."/>
            <person name="Larimer F."/>
            <person name="Rohde M."/>
            <person name="Goker M."/>
            <person name="Detter J.C."/>
            <person name="Kyrpides N.C."/>
            <person name="Woyke T."/>
            <person name="Schaap P.J."/>
            <person name="Plugge C.M."/>
            <person name="Muyzer G."/>
            <person name="Kuever J."/>
            <person name="Pereira I.A."/>
            <person name="Parshina S.N."/>
            <person name="Bernier-Latmani R."/>
            <person name="Stams A.J."/>
            <person name="Klenk H.P."/>
        </authorList>
    </citation>
    <scope>NUCLEOTIDE SEQUENCE [LARGE SCALE GENOMIC DNA]</scope>
    <source>
        <strain evidence="3">ATCC 23193 / DSM 2154 / NCIB 8452 / DL</strain>
    </source>
</reference>
<accession>F6DLN5</accession>
<dbReference type="InterPro" id="IPR050773">
    <property type="entry name" value="CbxX/CfxQ_RuBisCO_ESX"/>
</dbReference>
<organism evidence="2 3">
    <name type="scientific">Desulforamulus ruminis (strain ATCC 23193 / DSM 2154 / NCIMB 8452 / DL)</name>
    <name type="common">Desulfotomaculum ruminis</name>
    <dbReference type="NCBI Taxonomy" id="696281"/>
    <lineage>
        <taxon>Bacteria</taxon>
        <taxon>Bacillati</taxon>
        <taxon>Bacillota</taxon>
        <taxon>Clostridia</taxon>
        <taxon>Eubacteriales</taxon>
        <taxon>Peptococcaceae</taxon>
        <taxon>Desulforamulus</taxon>
    </lineage>
</organism>
<dbReference type="OrthoDB" id="9806903at2"/>
<dbReference type="eggNOG" id="COG0464">
    <property type="taxonomic scope" value="Bacteria"/>
</dbReference>
<dbReference type="GO" id="GO:0016887">
    <property type="term" value="F:ATP hydrolysis activity"/>
    <property type="evidence" value="ECO:0007669"/>
    <property type="project" value="TreeGrafter"/>
</dbReference>
<proteinExistence type="predicted"/>
<dbReference type="Proteomes" id="UP000009234">
    <property type="component" value="Chromosome"/>
</dbReference>
<dbReference type="KEGG" id="dru:Desru_3474"/>
<reference evidence="3" key="1">
    <citation type="submission" date="2011-05" db="EMBL/GenBank/DDBJ databases">
        <title>Complete sequence of Desulfotomaculum ruminis DSM 2154.</title>
        <authorList>
            <person name="Lucas S."/>
            <person name="Copeland A."/>
            <person name="Lapidus A."/>
            <person name="Cheng J.-F."/>
            <person name="Goodwin L."/>
            <person name="Pitluck S."/>
            <person name="Lu M."/>
            <person name="Detter J.C."/>
            <person name="Han C."/>
            <person name="Tapia R."/>
            <person name="Land M."/>
            <person name="Hauser L."/>
            <person name="Kyrpides N."/>
            <person name="Ivanova N."/>
            <person name="Mikhailova N."/>
            <person name="Pagani I."/>
            <person name="Stams A.J.M."/>
            <person name="Plugge C.M."/>
            <person name="Muyzer G."/>
            <person name="Kuever J."/>
            <person name="Parshina S.N."/>
            <person name="Ivanova A.E."/>
            <person name="Nazina T.N."/>
            <person name="Brambilla E."/>
            <person name="Spring S."/>
            <person name="Klenk H.-P."/>
            <person name="Woyke T."/>
        </authorList>
    </citation>
    <scope>NUCLEOTIDE SEQUENCE [LARGE SCALE GENOMIC DNA]</scope>
    <source>
        <strain evidence="3">ATCC 23193 / DSM 2154 / NCIB 8452 / DL</strain>
    </source>
</reference>
<evidence type="ECO:0000313" key="2">
    <source>
        <dbReference type="EMBL" id="AEG61677.1"/>
    </source>
</evidence>
<dbReference type="HOGENOM" id="CLU_1118778_0_0_9"/>
<dbReference type="Gene3D" id="3.40.50.300">
    <property type="entry name" value="P-loop containing nucleotide triphosphate hydrolases"/>
    <property type="match status" value="1"/>
</dbReference>
<dbReference type="EMBL" id="CP002780">
    <property type="protein sequence ID" value="AEG61677.1"/>
    <property type="molecule type" value="Genomic_DNA"/>
</dbReference>
<feature type="domain" description="CbbX AAA lid" evidence="1">
    <location>
        <begin position="188"/>
        <end position="241"/>
    </location>
</feature>
<dbReference type="CDD" id="cd00009">
    <property type="entry name" value="AAA"/>
    <property type="match status" value="1"/>
</dbReference>
<dbReference type="InterPro" id="IPR041627">
    <property type="entry name" value="AAA_lid_6"/>
</dbReference>
<dbReference type="PANTHER" id="PTHR43392:SF2">
    <property type="entry name" value="AAA-TYPE ATPASE FAMILY PROTEIN _ ANKYRIN REPEAT FAMILY PROTEIN"/>
    <property type="match status" value="1"/>
</dbReference>
<dbReference type="InterPro" id="IPR027417">
    <property type="entry name" value="P-loop_NTPase"/>
</dbReference>
<name>F6DLN5_DESRL</name>
<evidence type="ECO:0000259" key="1">
    <source>
        <dbReference type="Pfam" id="PF17866"/>
    </source>
</evidence>
<protein>
    <submittedName>
        <fullName evidence="2">ATPase central domain-containing protein</fullName>
    </submittedName>
</protein>
<dbReference type="PANTHER" id="PTHR43392">
    <property type="entry name" value="AAA-TYPE ATPASE FAMILY PROTEIN / ANKYRIN REPEAT FAMILY PROTEIN"/>
    <property type="match status" value="1"/>
</dbReference>
<evidence type="ECO:0000313" key="3">
    <source>
        <dbReference type="Proteomes" id="UP000009234"/>
    </source>
</evidence>
<dbReference type="Pfam" id="PF17866">
    <property type="entry name" value="AAA_lid_6"/>
    <property type="match status" value="1"/>
</dbReference>
<dbReference type="SUPFAM" id="SSF52540">
    <property type="entry name" value="P-loop containing nucleoside triphosphate hydrolases"/>
    <property type="match status" value="1"/>
</dbReference>
<dbReference type="STRING" id="696281.Desru_3474"/>
<dbReference type="AlphaFoldDB" id="F6DLN5"/>
<dbReference type="Gene3D" id="1.10.8.60">
    <property type="match status" value="1"/>
</dbReference>
<sequence>MLQSINIEDILKGMDDLVGLAPYKETLREMARDLSISRRPVHYAFVGNPGRGKVAVARMMGRVLGRMGIAQRGLFVELDRDDMAGLSQEEALHKLALAMEKAKGGILFVDDAPEVYRLTGKKFEQMMEQTEVRVVLSGSKEEMDLLLEKAGCASEVARTLYFPDFTPDELVQVAEKMADEYQLTMTAGAREKLLQLLVQKKDRIGQLGNARYAKNLIDRAYRNAASRIMQGGNSDRLLPEDIEDVTPY</sequence>
<gene>
    <name evidence="2" type="ordered locus">Desru_3474</name>
</gene>
<dbReference type="RefSeq" id="WP_013843423.1">
    <property type="nucleotide sequence ID" value="NC_015589.1"/>
</dbReference>